<accession>A0AAE6KWN8</accession>
<feature type="transmembrane region" description="Helical" evidence="1">
    <location>
        <begin position="57"/>
        <end position="82"/>
    </location>
</feature>
<organism evidence="2 3">
    <name type="scientific">Myxococcus xanthus</name>
    <dbReference type="NCBI Taxonomy" id="34"/>
    <lineage>
        <taxon>Bacteria</taxon>
        <taxon>Pseudomonadati</taxon>
        <taxon>Myxococcota</taxon>
        <taxon>Myxococcia</taxon>
        <taxon>Myxococcales</taxon>
        <taxon>Cystobacterineae</taxon>
        <taxon>Myxococcaceae</taxon>
        <taxon>Myxococcus</taxon>
    </lineage>
</organism>
<dbReference type="AlphaFoldDB" id="A0AAE6KWN8"/>
<dbReference type="EMBL" id="CP017174">
    <property type="protein sequence ID" value="QDE72516.1"/>
    <property type="molecule type" value="Genomic_DNA"/>
</dbReference>
<evidence type="ECO:0000256" key="1">
    <source>
        <dbReference type="SAM" id="Phobius"/>
    </source>
</evidence>
<dbReference type="Proteomes" id="UP000320179">
    <property type="component" value="Chromosome"/>
</dbReference>
<evidence type="ECO:0000313" key="3">
    <source>
        <dbReference type="Proteomes" id="UP000320179"/>
    </source>
</evidence>
<keyword evidence="1" id="KW-0472">Membrane</keyword>
<keyword evidence="1" id="KW-0812">Transmembrane</keyword>
<name>A0AAE6KWN8_MYXXA</name>
<feature type="transmembrane region" description="Helical" evidence="1">
    <location>
        <begin position="20"/>
        <end position="45"/>
    </location>
</feature>
<keyword evidence="1" id="KW-1133">Transmembrane helix</keyword>
<reference evidence="2 3" key="1">
    <citation type="journal article" date="2019" name="Science">
        <title>Social genes are selection hotspots in kin groups of a soil microbe.</title>
        <authorList>
            <person name="Wielgoss S."/>
            <person name="Wolfensberger R."/>
            <person name="Sun L."/>
            <person name="Fiegna F."/>
            <person name="Velicer G.J."/>
        </authorList>
    </citation>
    <scope>NUCLEOTIDE SEQUENCE [LARGE SCALE GENOMIC DNA]</scope>
    <source>
        <strain evidence="2 3">MC3.5.9c15</strain>
    </source>
</reference>
<gene>
    <name evidence="2" type="ORF">BHS09_19590</name>
</gene>
<feature type="transmembrane region" description="Helical" evidence="1">
    <location>
        <begin position="102"/>
        <end position="124"/>
    </location>
</feature>
<evidence type="ECO:0000313" key="2">
    <source>
        <dbReference type="EMBL" id="QDE72516.1"/>
    </source>
</evidence>
<protein>
    <submittedName>
        <fullName evidence="2">Uncharacterized protein</fullName>
    </submittedName>
</protein>
<sequence length="139" mass="14722">MSGCQSLRTHPPEESMQNIFIAGGWGMYPTLLAGIALIATCVQYARRPAPRYVPLMLSLGLCTLIAGTLGFATGILSLLHAYSGPLWDQGPRVLFIGTFEALYNVALALLLAMLGAVLASIGAWRLSRRMGNFAAPAAG</sequence>
<proteinExistence type="predicted"/>